<feature type="compositionally biased region" description="Low complexity" evidence="1">
    <location>
        <begin position="85"/>
        <end position="96"/>
    </location>
</feature>
<comment type="caution">
    <text evidence="3">The sequence shown here is derived from an EMBL/GenBank/DDBJ whole genome shotgun (WGS) entry which is preliminary data.</text>
</comment>
<dbReference type="GO" id="GO:0005819">
    <property type="term" value="C:spindle"/>
    <property type="evidence" value="ECO:0007669"/>
    <property type="project" value="InterPro"/>
</dbReference>
<dbReference type="PANTHER" id="PTHR14326:SF15">
    <property type="entry name" value="OS06G0130200 PROTEIN"/>
    <property type="match status" value="1"/>
</dbReference>
<reference evidence="3" key="1">
    <citation type="submission" date="2023-05" db="EMBL/GenBank/DDBJ databases">
        <title>Nepenthes gracilis genome sequencing.</title>
        <authorList>
            <person name="Fukushima K."/>
        </authorList>
    </citation>
    <scope>NUCLEOTIDE SEQUENCE</scope>
    <source>
        <strain evidence="3">SING2019-196</strain>
    </source>
</reference>
<dbReference type="InterPro" id="IPR009675">
    <property type="entry name" value="TPX2_fam"/>
</dbReference>
<dbReference type="EMBL" id="BSYO01000008">
    <property type="protein sequence ID" value="GMH08813.1"/>
    <property type="molecule type" value="Genomic_DNA"/>
</dbReference>
<dbReference type="PANTHER" id="PTHR14326">
    <property type="entry name" value="TARGETING PROTEIN FOR XKLP2"/>
    <property type="match status" value="1"/>
</dbReference>
<dbReference type="AlphaFoldDB" id="A0AAD3SCU4"/>
<proteinExistence type="predicted"/>
<sequence length="461" mass="52428">MDEQMDEVCELEASSEIDFEYEYDAPTCFDFTRPESPLEVYEAEHWFQSAQSYPPSPFIIKLNWRMDESIDAETSCTKSDNQNTESNDNDVVSEVSPSDEDSRGHGTPKSKSKSLMKPFLSRSSTLLKPTASHLAKQNQPIGVRSTRLVGRIQRTGSPRKPSGEIDATKRQKLEIGYLRRVAQLKHQTLFTHKSPKKVRIIDANSTHAKPKVTIPKEPDLETAHRAQMHRSKNIARQENSTRSIGCTFKARPLNRKILEAPTLPLPMKSTPQLPEFRVFHLRTWERAVQHSSDNVLTLHRTNSITQNGIKDPNRLNSNNASKQEKSNLVYRFKARPLNKKILSSKGDIGVFRNRKREATAAKEFKFSNDERPLLSGQNPPVELFNKLSLTCGNQPNNMVFEEKLPRPTKGFKENAPGSFTQENRMLNAVAEKPLRCGIKQSQFGGQRIIAEFENHHPTTTR</sequence>
<evidence type="ECO:0000259" key="2">
    <source>
        <dbReference type="Pfam" id="PF12214"/>
    </source>
</evidence>
<dbReference type="GO" id="GO:0005880">
    <property type="term" value="C:nuclear microtubule"/>
    <property type="evidence" value="ECO:0007669"/>
    <property type="project" value="TreeGrafter"/>
</dbReference>
<dbReference type="GO" id="GO:0008017">
    <property type="term" value="F:microtubule binding"/>
    <property type="evidence" value="ECO:0007669"/>
    <property type="project" value="TreeGrafter"/>
</dbReference>
<evidence type="ECO:0000313" key="3">
    <source>
        <dbReference type="EMBL" id="GMH08813.1"/>
    </source>
</evidence>
<dbReference type="Proteomes" id="UP001279734">
    <property type="component" value="Unassembled WGS sequence"/>
</dbReference>
<name>A0AAD3SCU4_NEPGR</name>
<evidence type="ECO:0000313" key="4">
    <source>
        <dbReference type="Proteomes" id="UP001279734"/>
    </source>
</evidence>
<accession>A0AAD3SCU4</accession>
<dbReference type="GO" id="GO:0060236">
    <property type="term" value="P:regulation of mitotic spindle organization"/>
    <property type="evidence" value="ECO:0007669"/>
    <property type="project" value="InterPro"/>
</dbReference>
<feature type="region of interest" description="Disordered" evidence="1">
    <location>
        <begin position="73"/>
        <end position="117"/>
    </location>
</feature>
<organism evidence="3 4">
    <name type="scientific">Nepenthes gracilis</name>
    <name type="common">Slender pitcher plant</name>
    <dbReference type="NCBI Taxonomy" id="150966"/>
    <lineage>
        <taxon>Eukaryota</taxon>
        <taxon>Viridiplantae</taxon>
        <taxon>Streptophyta</taxon>
        <taxon>Embryophyta</taxon>
        <taxon>Tracheophyta</taxon>
        <taxon>Spermatophyta</taxon>
        <taxon>Magnoliopsida</taxon>
        <taxon>eudicotyledons</taxon>
        <taxon>Gunneridae</taxon>
        <taxon>Pentapetalae</taxon>
        <taxon>Caryophyllales</taxon>
        <taxon>Nepenthaceae</taxon>
        <taxon>Nepenthes</taxon>
    </lineage>
</organism>
<keyword evidence="4" id="KW-1185">Reference proteome</keyword>
<evidence type="ECO:0000256" key="1">
    <source>
        <dbReference type="SAM" id="MobiDB-lite"/>
    </source>
</evidence>
<dbReference type="Pfam" id="PF12214">
    <property type="entry name" value="TPX2_importin"/>
    <property type="match status" value="1"/>
</dbReference>
<feature type="compositionally biased region" description="Polar residues" evidence="1">
    <location>
        <begin position="73"/>
        <end position="84"/>
    </location>
</feature>
<gene>
    <name evidence="3" type="ORF">Nepgr_010653</name>
</gene>
<feature type="domain" description="TPX2 central" evidence="2">
    <location>
        <begin position="211"/>
        <end position="366"/>
    </location>
</feature>
<dbReference type="GO" id="GO:0090307">
    <property type="term" value="P:mitotic spindle assembly"/>
    <property type="evidence" value="ECO:0007669"/>
    <property type="project" value="TreeGrafter"/>
</dbReference>
<protein>
    <recommendedName>
        <fullName evidence="2">TPX2 central domain-containing protein</fullName>
    </recommendedName>
</protein>
<dbReference type="GO" id="GO:0030295">
    <property type="term" value="F:protein kinase activator activity"/>
    <property type="evidence" value="ECO:0007669"/>
    <property type="project" value="TreeGrafter"/>
</dbReference>
<dbReference type="InterPro" id="IPR027330">
    <property type="entry name" value="TPX2_central_dom"/>
</dbReference>